<dbReference type="AlphaFoldDB" id="A0AA37T5N4"/>
<dbReference type="RefSeq" id="WP_232593504.1">
    <property type="nucleotide sequence ID" value="NZ_BSPD01000087.1"/>
</dbReference>
<reference evidence="1 2" key="1">
    <citation type="journal article" date="2014" name="Int. J. Syst. Evol. Microbiol.">
        <title>Complete genome sequence of Corynebacterium casei LMG S-19264T (=DSM 44701T), isolated from a smear-ripened cheese.</title>
        <authorList>
            <consortium name="US DOE Joint Genome Institute (JGI-PGF)"/>
            <person name="Walter F."/>
            <person name="Albersmeier A."/>
            <person name="Kalinowski J."/>
            <person name="Ruckert C."/>
        </authorList>
    </citation>
    <scope>NUCLEOTIDE SEQUENCE [LARGE SCALE GENOMIC DNA]</scope>
    <source>
        <strain evidence="1 2">NBRC 110095</strain>
    </source>
</reference>
<dbReference type="EMBL" id="BSPD01000087">
    <property type="protein sequence ID" value="GLS27758.1"/>
    <property type="molecule type" value="Genomic_DNA"/>
</dbReference>
<name>A0AA37T5N4_9GAMM</name>
<proteinExistence type="predicted"/>
<organism evidence="1 2">
    <name type="scientific">Marinibactrum halimedae</name>
    <dbReference type="NCBI Taxonomy" id="1444977"/>
    <lineage>
        <taxon>Bacteria</taxon>
        <taxon>Pseudomonadati</taxon>
        <taxon>Pseudomonadota</taxon>
        <taxon>Gammaproteobacteria</taxon>
        <taxon>Cellvibrionales</taxon>
        <taxon>Cellvibrionaceae</taxon>
        <taxon>Marinibactrum</taxon>
    </lineage>
</organism>
<accession>A0AA37T5N4</accession>
<comment type="caution">
    <text evidence="1">The sequence shown here is derived from an EMBL/GenBank/DDBJ whole genome shotgun (WGS) entry which is preliminary data.</text>
</comment>
<protein>
    <submittedName>
        <fullName evidence="1">Uncharacterized protein</fullName>
    </submittedName>
</protein>
<gene>
    <name evidence="1" type="ORF">GCM10007877_34770</name>
</gene>
<dbReference type="Proteomes" id="UP001156870">
    <property type="component" value="Unassembled WGS sequence"/>
</dbReference>
<evidence type="ECO:0000313" key="2">
    <source>
        <dbReference type="Proteomes" id="UP001156870"/>
    </source>
</evidence>
<evidence type="ECO:0000313" key="1">
    <source>
        <dbReference type="EMBL" id="GLS27758.1"/>
    </source>
</evidence>
<sequence>MNPLALYQSVHDRSWAYFDKPGTIVLSESEKRIAENFKAVDFCKRMGITDERTLANAQKLDGLVKQ</sequence>
<keyword evidence="2" id="KW-1185">Reference proteome</keyword>